<dbReference type="AlphaFoldDB" id="A0A9D4SWI6"/>
<comment type="caution">
    <text evidence="1">The sequence shown here is derived from an EMBL/GenBank/DDBJ whole genome shotgun (WGS) entry which is preliminary data.</text>
</comment>
<name>A0A9D4SWI6_RHISA</name>
<keyword evidence="2" id="KW-1185">Reference proteome</keyword>
<protein>
    <submittedName>
        <fullName evidence="1">Uncharacterized protein</fullName>
    </submittedName>
</protein>
<reference evidence="1" key="2">
    <citation type="submission" date="2021-09" db="EMBL/GenBank/DDBJ databases">
        <authorList>
            <person name="Jia N."/>
            <person name="Wang J."/>
            <person name="Shi W."/>
            <person name="Du L."/>
            <person name="Sun Y."/>
            <person name="Zhan W."/>
            <person name="Jiang J."/>
            <person name="Wang Q."/>
            <person name="Zhang B."/>
            <person name="Ji P."/>
            <person name="Sakyi L.B."/>
            <person name="Cui X."/>
            <person name="Yuan T."/>
            <person name="Jiang B."/>
            <person name="Yang W."/>
            <person name="Lam T.T.-Y."/>
            <person name="Chang Q."/>
            <person name="Ding S."/>
            <person name="Wang X."/>
            <person name="Zhu J."/>
            <person name="Ruan X."/>
            <person name="Zhao L."/>
            <person name="Wei J."/>
            <person name="Que T."/>
            <person name="Du C."/>
            <person name="Cheng J."/>
            <person name="Dai P."/>
            <person name="Han X."/>
            <person name="Huang E."/>
            <person name="Gao Y."/>
            <person name="Liu J."/>
            <person name="Shao H."/>
            <person name="Ye R."/>
            <person name="Li L."/>
            <person name="Wei W."/>
            <person name="Wang X."/>
            <person name="Wang C."/>
            <person name="Huo Q."/>
            <person name="Li W."/>
            <person name="Guo W."/>
            <person name="Chen H."/>
            <person name="Chen S."/>
            <person name="Zhou L."/>
            <person name="Zhou L."/>
            <person name="Ni X."/>
            <person name="Tian J."/>
            <person name="Zhou Y."/>
            <person name="Sheng Y."/>
            <person name="Liu T."/>
            <person name="Pan Y."/>
            <person name="Xia L."/>
            <person name="Li J."/>
            <person name="Zhao F."/>
            <person name="Cao W."/>
        </authorList>
    </citation>
    <scope>NUCLEOTIDE SEQUENCE</scope>
    <source>
        <strain evidence="1">Rsan-2018</strain>
        <tissue evidence="1">Larvae</tissue>
    </source>
</reference>
<dbReference type="EMBL" id="JABSTV010001251">
    <property type="protein sequence ID" value="KAH7952075.1"/>
    <property type="molecule type" value="Genomic_DNA"/>
</dbReference>
<gene>
    <name evidence="1" type="ORF">HPB52_017916</name>
</gene>
<sequence length="179" mass="20528">MVRLYFREYTMTTDGWLNVVEVRMARGVLCLAYPLFQLIKHYLEPLIPSGVSPCMVKPSDLLTRERQKVHSHDAWLQVVKPIIMVQLYFREYTKTTNGWLNVFEVSCEIEFQVLIGVRSKKINHHSSFQLAKPGTMSAIYLVADYGSFEYAPTSAASDGCSVVERSAVAFVRSYLRLQH</sequence>
<accession>A0A9D4SWI6</accession>
<dbReference type="Proteomes" id="UP000821837">
    <property type="component" value="Chromosome 5"/>
</dbReference>
<organism evidence="1 2">
    <name type="scientific">Rhipicephalus sanguineus</name>
    <name type="common">Brown dog tick</name>
    <name type="synonym">Ixodes sanguineus</name>
    <dbReference type="NCBI Taxonomy" id="34632"/>
    <lineage>
        <taxon>Eukaryota</taxon>
        <taxon>Metazoa</taxon>
        <taxon>Ecdysozoa</taxon>
        <taxon>Arthropoda</taxon>
        <taxon>Chelicerata</taxon>
        <taxon>Arachnida</taxon>
        <taxon>Acari</taxon>
        <taxon>Parasitiformes</taxon>
        <taxon>Ixodida</taxon>
        <taxon>Ixodoidea</taxon>
        <taxon>Ixodidae</taxon>
        <taxon>Rhipicephalinae</taxon>
        <taxon>Rhipicephalus</taxon>
        <taxon>Rhipicephalus</taxon>
    </lineage>
</organism>
<evidence type="ECO:0000313" key="2">
    <source>
        <dbReference type="Proteomes" id="UP000821837"/>
    </source>
</evidence>
<reference evidence="1" key="1">
    <citation type="journal article" date="2020" name="Cell">
        <title>Large-Scale Comparative Analyses of Tick Genomes Elucidate Their Genetic Diversity and Vector Capacities.</title>
        <authorList>
            <consortium name="Tick Genome and Microbiome Consortium (TIGMIC)"/>
            <person name="Jia N."/>
            <person name="Wang J."/>
            <person name="Shi W."/>
            <person name="Du L."/>
            <person name="Sun Y."/>
            <person name="Zhan W."/>
            <person name="Jiang J.F."/>
            <person name="Wang Q."/>
            <person name="Zhang B."/>
            <person name="Ji P."/>
            <person name="Bell-Sakyi L."/>
            <person name="Cui X.M."/>
            <person name="Yuan T.T."/>
            <person name="Jiang B.G."/>
            <person name="Yang W.F."/>
            <person name="Lam T.T."/>
            <person name="Chang Q.C."/>
            <person name="Ding S.J."/>
            <person name="Wang X.J."/>
            <person name="Zhu J.G."/>
            <person name="Ruan X.D."/>
            <person name="Zhao L."/>
            <person name="Wei J.T."/>
            <person name="Ye R.Z."/>
            <person name="Que T.C."/>
            <person name="Du C.H."/>
            <person name="Zhou Y.H."/>
            <person name="Cheng J.X."/>
            <person name="Dai P.F."/>
            <person name="Guo W.B."/>
            <person name="Han X.H."/>
            <person name="Huang E.J."/>
            <person name="Li L.F."/>
            <person name="Wei W."/>
            <person name="Gao Y.C."/>
            <person name="Liu J.Z."/>
            <person name="Shao H.Z."/>
            <person name="Wang X."/>
            <person name="Wang C.C."/>
            <person name="Yang T.C."/>
            <person name="Huo Q.B."/>
            <person name="Li W."/>
            <person name="Chen H.Y."/>
            <person name="Chen S.E."/>
            <person name="Zhou L.G."/>
            <person name="Ni X.B."/>
            <person name="Tian J.H."/>
            <person name="Sheng Y."/>
            <person name="Liu T."/>
            <person name="Pan Y.S."/>
            <person name="Xia L.Y."/>
            <person name="Li J."/>
            <person name="Zhao F."/>
            <person name="Cao W.C."/>
        </authorList>
    </citation>
    <scope>NUCLEOTIDE SEQUENCE</scope>
    <source>
        <strain evidence="1">Rsan-2018</strain>
    </source>
</reference>
<proteinExistence type="predicted"/>
<evidence type="ECO:0000313" key="1">
    <source>
        <dbReference type="EMBL" id="KAH7952075.1"/>
    </source>
</evidence>